<dbReference type="GO" id="GO:0061578">
    <property type="term" value="F:K63-linked deubiquitinase activity"/>
    <property type="evidence" value="ECO:0007669"/>
    <property type="project" value="TreeGrafter"/>
</dbReference>
<gene>
    <name evidence="11" type="ORF">LOTGIDRAFT_53774</name>
</gene>
<keyword evidence="7" id="KW-0788">Thiol protease</keyword>
<keyword evidence="12" id="KW-1185">Reference proteome</keyword>
<dbReference type="Pfam" id="PF02338">
    <property type="entry name" value="OTU"/>
    <property type="match status" value="1"/>
</dbReference>
<evidence type="ECO:0000256" key="3">
    <source>
        <dbReference type="ARBA" id="ARBA00012759"/>
    </source>
</evidence>
<reference evidence="11 12" key="1">
    <citation type="journal article" date="2013" name="Nature">
        <title>Insights into bilaterian evolution from three spiralian genomes.</title>
        <authorList>
            <person name="Simakov O."/>
            <person name="Marletaz F."/>
            <person name="Cho S.J."/>
            <person name="Edsinger-Gonzales E."/>
            <person name="Havlak P."/>
            <person name="Hellsten U."/>
            <person name="Kuo D.H."/>
            <person name="Larsson T."/>
            <person name="Lv J."/>
            <person name="Arendt D."/>
            <person name="Savage R."/>
            <person name="Osoegawa K."/>
            <person name="de Jong P."/>
            <person name="Grimwood J."/>
            <person name="Chapman J.A."/>
            <person name="Shapiro H."/>
            <person name="Aerts A."/>
            <person name="Otillar R.P."/>
            <person name="Terry A.Y."/>
            <person name="Boore J.L."/>
            <person name="Grigoriev I.V."/>
            <person name="Lindberg D.R."/>
            <person name="Seaver E.C."/>
            <person name="Weisblat D.A."/>
            <person name="Putnam N.H."/>
            <person name="Rokhsar D.S."/>
        </authorList>
    </citation>
    <scope>NUCLEOTIDE SEQUENCE [LARGE SCALE GENOMIC DNA]</scope>
</reference>
<dbReference type="PANTHER" id="PTHR12419:SF4">
    <property type="entry name" value="OTU DOMAIN-CONTAINING PROTEIN 5"/>
    <property type="match status" value="1"/>
</dbReference>
<dbReference type="GO" id="GO:0004843">
    <property type="term" value="F:cysteine-type deubiquitinase activity"/>
    <property type="evidence" value="ECO:0007669"/>
    <property type="project" value="UniProtKB-EC"/>
</dbReference>
<dbReference type="InterPro" id="IPR038765">
    <property type="entry name" value="Papain-like_cys_pep_sf"/>
</dbReference>
<organism evidence="11 12">
    <name type="scientific">Lottia gigantea</name>
    <name type="common">Giant owl limpet</name>
    <dbReference type="NCBI Taxonomy" id="225164"/>
    <lineage>
        <taxon>Eukaryota</taxon>
        <taxon>Metazoa</taxon>
        <taxon>Spiralia</taxon>
        <taxon>Lophotrochozoa</taxon>
        <taxon>Mollusca</taxon>
        <taxon>Gastropoda</taxon>
        <taxon>Patellogastropoda</taxon>
        <taxon>Lottioidea</taxon>
        <taxon>Lottiidae</taxon>
        <taxon>Lottia</taxon>
    </lineage>
</organism>
<dbReference type="CDD" id="cd22752">
    <property type="entry name" value="OTU_OTUD5-like"/>
    <property type="match status" value="1"/>
</dbReference>
<dbReference type="Proteomes" id="UP000030746">
    <property type="component" value="Unassembled WGS sequence"/>
</dbReference>
<proteinExistence type="inferred from homology"/>
<evidence type="ECO:0000259" key="10">
    <source>
        <dbReference type="PROSITE" id="PS50802"/>
    </source>
</evidence>
<feature type="compositionally biased region" description="Low complexity" evidence="9">
    <location>
        <begin position="259"/>
        <end position="269"/>
    </location>
</feature>
<dbReference type="GO" id="GO:0016579">
    <property type="term" value="P:protein deubiquitination"/>
    <property type="evidence" value="ECO:0007669"/>
    <property type="project" value="TreeGrafter"/>
</dbReference>
<dbReference type="InterPro" id="IPR003323">
    <property type="entry name" value="OTU_dom"/>
</dbReference>
<evidence type="ECO:0000256" key="8">
    <source>
        <dbReference type="ARBA" id="ARBA00033460"/>
    </source>
</evidence>
<dbReference type="Gene3D" id="3.90.70.80">
    <property type="match status" value="1"/>
</dbReference>
<dbReference type="RefSeq" id="XP_009066959.1">
    <property type="nucleotide sequence ID" value="XM_009068711.1"/>
</dbReference>
<dbReference type="GO" id="GO:0051241">
    <property type="term" value="P:negative regulation of multicellular organismal process"/>
    <property type="evidence" value="ECO:0007669"/>
    <property type="project" value="UniProtKB-ARBA"/>
</dbReference>
<feature type="non-terminal residue" evidence="11">
    <location>
        <position position="383"/>
    </location>
</feature>
<comment type="similarity">
    <text evidence="2">Belongs to the peptidase C85 family.</text>
</comment>
<keyword evidence="4" id="KW-0645">Protease</keyword>
<dbReference type="GeneID" id="20251260"/>
<dbReference type="HOGENOM" id="CLU_021938_0_1_1"/>
<dbReference type="AlphaFoldDB" id="V3ZE66"/>
<name>V3ZE66_LOTGI</name>
<dbReference type="SUPFAM" id="SSF54001">
    <property type="entry name" value="Cysteine proteinases"/>
    <property type="match status" value="1"/>
</dbReference>
<dbReference type="GO" id="GO:0010629">
    <property type="term" value="P:negative regulation of gene expression"/>
    <property type="evidence" value="ECO:0007669"/>
    <property type="project" value="UniProtKB-ARBA"/>
</dbReference>
<dbReference type="EC" id="3.4.19.12" evidence="3"/>
<evidence type="ECO:0000313" key="12">
    <source>
        <dbReference type="Proteomes" id="UP000030746"/>
    </source>
</evidence>
<evidence type="ECO:0000256" key="2">
    <source>
        <dbReference type="ARBA" id="ARBA00010407"/>
    </source>
</evidence>
<feature type="non-terminal residue" evidence="11">
    <location>
        <position position="1"/>
    </location>
</feature>
<evidence type="ECO:0000256" key="6">
    <source>
        <dbReference type="ARBA" id="ARBA00022801"/>
    </source>
</evidence>
<sequence>GPSNEIEEELSGYNSGDEYIPTARSDNEEEIVFIFQLERWFEAALKEKKGFLIKKMGEDGACLFRSVADQVYGDQEMNGIVRKHCIDYMSKNSDFFSQYVTEDFITYLNRKRHDHCHGNHLEMQAMSELFNRRVEVYQYSLEPINIFHGDGTYTENEPIRISYHRNAHYNSIIDPYKATIGVGLGLPGLQPGLAENNLMKDAKKQSEDYHLEKAMLEDKMRETDWELTQDTIEEQVARESYLQWVQEQEKKALKNEPKSASATCSSSSAYNHSFETSTSTEPPRNRSPRLRSANNSNQNSPQRVELLETPATGLQDDFSMSLGALPLGGMSDGAVGGFQETSSLMDDLPPELYGLSDYDDNDILTQVIAQSQQEYLDNLKKNK</sequence>
<evidence type="ECO:0000256" key="4">
    <source>
        <dbReference type="ARBA" id="ARBA00022670"/>
    </source>
</evidence>
<dbReference type="GO" id="GO:0001817">
    <property type="term" value="P:regulation of cytokine production"/>
    <property type="evidence" value="ECO:0007669"/>
    <property type="project" value="UniProtKB-ARBA"/>
</dbReference>
<feature type="region of interest" description="Disordered" evidence="9">
    <location>
        <begin position="252"/>
        <end position="302"/>
    </location>
</feature>
<accession>V3ZE66</accession>
<dbReference type="PROSITE" id="PS50802">
    <property type="entry name" value="OTU"/>
    <property type="match status" value="1"/>
</dbReference>
<evidence type="ECO:0000313" key="11">
    <source>
        <dbReference type="EMBL" id="ESO82332.1"/>
    </source>
</evidence>
<dbReference type="CTD" id="20251260"/>
<evidence type="ECO:0000256" key="7">
    <source>
        <dbReference type="ARBA" id="ARBA00022807"/>
    </source>
</evidence>
<keyword evidence="5" id="KW-0833">Ubl conjugation pathway</keyword>
<dbReference type="OrthoDB" id="409956at2759"/>
<protein>
    <recommendedName>
        <fullName evidence="3">ubiquitinyl hydrolase 1</fullName>
        <ecNumber evidence="3">3.4.19.12</ecNumber>
    </recommendedName>
    <alternativeName>
        <fullName evidence="8">Deubiquitinating enzyme A</fullName>
    </alternativeName>
</protein>
<dbReference type="GO" id="GO:0030154">
    <property type="term" value="P:cell differentiation"/>
    <property type="evidence" value="ECO:0007669"/>
    <property type="project" value="UniProtKB-ARBA"/>
</dbReference>
<feature type="compositionally biased region" description="Polar residues" evidence="9">
    <location>
        <begin position="270"/>
        <end position="282"/>
    </location>
</feature>
<dbReference type="OMA" id="NKMHRDP"/>
<feature type="domain" description="OTU" evidence="10">
    <location>
        <begin position="51"/>
        <end position="175"/>
    </location>
</feature>
<dbReference type="STRING" id="225164.V3ZE66"/>
<dbReference type="PANTHER" id="PTHR12419">
    <property type="entry name" value="OTU DOMAIN CONTAINING PROTEIN"/>
    <property type="match status" value="1"/>
</dbReference>
<feature type="compositionally biased region" description="Polar residues" evidence="9">
    <location>
        <begin position="292"/>
        <end position="302"/>
    </location>
</feature>
<dbReference type="FunFam" id="3.90.70.80:FF:000002">
    <property type="entry name" value="OTU domain-containing protein 5 isoform X2"/>
    <property type="match status" value="1"/>
</dbReference>
<comment type="catalytic activity">
    <reaction evidence="1">
        <text>Thiol-dependent hydrolysis of ester, thioester, amide, peptide and isopeptide bonds formed by the C-terminal Gly of ubiquitin (a 76-residue protein attached to proteins as an intracellular targeting signal).</text>
        <dbReference type="EC" id="3.4.19.12"/>
    </reaction>
</comment>
<dbReference type="EMBL" id="KB203946">
    <property type="protein sequence ID" value="ESO82332.1"/>
    <property type="molecule type" value="Genomic_DNA"/>
</dbReference>
<dbReference type="InterPro" id="IPR050704">
    <property type="entry name" value="Peptidase_C85-like"/>
</dbReference>
<dbReference type="KEGG" id="lgi:LOTGIDRAFT_53774"/>
<evidence type="ECO:0000256" key="1">
    <source>
        <dbReference type="ARBA" id="ARBA00000707"/>
    </source>
</evidence>
<dbReference type="GO" id="GO:0006508">
    <property type="term" value="P:proteolysis"/>
    <property type="evidence" value="ECO:0007669"/>
    <property type="project" value="UniProtKB-KW"/>
</dbReference>
<evidence type="ECO:0000256" key="5">
    <source>
        <dbReference type="ARBA" id="ARBA00022786"/>
    </source>
</evidence>
<keyword evidence="6" id="KW-0378">Hydrolase</keyword>
<evidence type="ECO:0000256" key="9">
    <source>
        <dbReference type="SAM" id="MobiDB-lite"/>
    </source>
</evidence>